<dbReference type="InterPro" id="IPR027887">
    <property type="entry name" value="DUF4464"/>
</dbReference>
<protein>
    <recommendedName>
        <fullName evidence="4">Cilia- and flagella-associated protein 299</fullName>
    </recommendedName>
</protein>
<evidence type="ECO:0000256" key="2">
    <source>
        <dbReference type="ARBA" id="ARBA00004123"/>
    </source>
</evidence>
<feature type="region of interest" description="Disordered" evidence="7">
    <location>
        <begin position="63"/>
        <end position="89"/>
    </location>
</feature>
<evidence type="ECO:0000256" key="5">
    <source>
        <dbReference type="ARBA" id="ARBA00022490"/>
    </source>
</evidence>
<reference evidence="8" key="1">
    <citation type="submission" date="2020-11" db="EMBL/GenBank/DDBJ databases">
        <authorList>
            <person name="Tran Van P."/>
        </authorList>
    </citation>
    <scope>NUCLEOTIDE SEQUENCE</scope>
</reference>
<feature type="compositionally biased region" description="Basic and acidic residues" evidence="7">
    <location>
        <begin position="63"/>
        <end position="79"/>
    </location>
</feature>
<dbReference type="Proteomes" id="UP000677054">
    <property type="component" value="Unassembled WGS sequence"/>
</dbReference>
<dbReference type="OrthoDB" id="2136125at2759"/>
<keyword evidence="5" id="KW-0963">Cytoplasm</keyword>
<comment type="function">
    <text evidence="1">May be involved in spermatogenesis.</text>
</comment>
<dbReference type="GO" id="GO:0005737">
    <property type="term" value="C:cytoplasm"/>
    <property type="evidence" value="ECO:0007669"/>
    <property type="project" value="UniProtKB-SubCell"/>
</dbReference>
<dbReference type="EMBL" id="CAJPEV010007827">
    <property type="protein sequence ID" value="CAG0904948.1"/>
    <property type="molecule type" value="Genomic_DNA"/>
</dbReference>
<accession>A0A7R9FT00</accession>
<dbReference type="Pfam" id="PF14713">
    <property type="entry name" value="DUF4464"/>
    <property type="match status" value="2"/>
</dbReference>
<sequence length="228" mass="25822">PRIAPRDRVQMFESYEEYLDSQVTPLDVFLLQDRELARKMVELGYRGTGDIMTRRDFLAQLEPRERRSRAEGVGRREAEAGESGSLSGEIARREEANLAGKINLLTWGGTGQVRRTIGEAHDRLNADGGLGPGKTVVPRWSDLSYLCWDTGEMKVNASGNFAFAWRPPEARLRLRNRHDGALLSLDPREKEGERVERHEMPAGGVPGYEQVVFFDYHVRPQVKKTTIT</sequence>
<dbReference type="EMBL" id="LR907344">
    <property type="protein sequence ID" value="CAD7254095.1"/>
    <property type="molecule type" value="Genomic_DNA"/>
</dbReference>
<evidence type="ECO:0000313" key="8">
    <source>
        <dbReference type="EMBL" id="CAD7254095.1"/>
    </source>
</evidence>
<organism evidence="8">
    <name type="scientific">Darwinula stevensoni</name>
    <dbReference type="NCBI Taxonomy" id="69355"/>
    <lineage>
        <taxon>Eukaryota</taxon>
        <taxon>Metazoa</taxon>
        <taxon>Ecdysozoa</taxon>
        <taxon>Arthropoda</taxon>
        <taxon>Crustacea</taxon>
        <taxon>Oligostraca</taxon>
        <taxon>Ostracoda</taxon>
        <taxon>Podocopa</taxon>
        <taxon>Podocopida</taxon>
        <taxon>Darwinulocopina</taxon>
        <taxon>Darwinuloidea</taxon>
        <taxon>Darwinulidae</taxon>
        <taxon>Darwinula</taxon>
    </lineage>
</organism>
<keyword evidence="6" id="KW-0539">Nucleus</keyword>
<keyword evidence="9" id="KW-1185">Reference proteome</keyword>
<evidence type="ECO:0000256" key="1">
    <source>
        <dbReference type="ARBA" id="ARBA00003056"/>
    </source>
</evidence>
<evidence type="ECO:0000256" key="7">
    <source>
        <dbReference type="SAM" id="MobiDB-lite"/>
    </source>
</evidence>
<dbReference type="PANTHER" id="PTHR33588">
    <property type="entry name" value="CILIA- AND FLAGELLA-ASSOCIATED PROTEIN 299"/>
    <property type="match status" value="1"/>
</dbReference>
<name>A0A7R9FT00_9CRUS</name>
<dbReference type="AlphaFoldDB" id="A0A7R9FT00"/>
<dbReference type="PANTHER" id="PTHR33588:SF1">
    <property type="entry name" value="CILIA- AND FLAGELLA-ASSOCIATED PROTEIN 299"/>
    <property type="match status" value="1"/>
</dbReference>
<evidence type="ECO:0000256" key="3">
    <source>
        <dbReference type="ARBA" id="ARBA00004496"/>
    </source>
</evidence>
<evidence type="ECO:0000313" key="9">
    <source>
        <dbReference type="Proteomes" id="UP000677054"/>
    </source>
</evidence>
<gene>
    <name evidence="8" type="ORF">DSTB1V02_LOCUS13841</name>
</gene>
<evidence type="ECO:0000256" key="4">
    <source>
        <dbReference type="ARBA" id="ARBA00021436"/>
    </source>
</evidence>
<comment type="subcellular location">
    <subcellularLocation>
        <location evidence="3">Cytoplasm</location>
    </subcellularLocation>
    <subcellularLocation>
        <location evidence="2">Nucleus</location>
    </subcellularLocation>
</comment>
<proteinExistence type="predicted"/>
<dbReference type="GO" id="GO:0005634">
    <property type="term" value="C:nucleus"/>
    <property type="evidence" value="ECO:0007669"/>
    <property type="project" value="UniProtKB-SubCell"/>
</dbReference>
<feature type="non-terminal residue" evidence="8">
    <location>
        <position position="1"/>
    </location>
</feature>
<evidence type="ECO:0000256" key="6">
    <source>
        <dbReference type="ARBA" id="ARBA00023242"/>
    </source>
</evidence>